<dbReference type="OrthoDB" id="420046at2759"/>
<organism evidence="2 3">
    <name type="scientific">Trichoderma parareesei</name>
    <name type="common">Filamentous fungus</name>
    <dbReference type="NCBI Taxonomy" id="858221"/>
    <lineage>
        <taxon>Eukaryota</taxon>
        <taxon>Fungi</taxon>
        <taxon>Dikarya</taxon>
        <taxon>Ascomycota</taxon>
        <taxon>Pezizomycotina</taxon>
        <taxon>Sordariomycetes</taxon>
        <taxon>Hypocreomycetidae</taxon>
        <taxon>Hypocreales</taxon>
        <taxon>Hypocreaceae</taxon>
        <taxon>Trichoderma</taxon>
    </lineage>
</organism>
<comment type="caution">
    <text evidence="2">The sequence shown here is derived from an EMBL/GenBank/DDBJ whole genome shotgun (WGS) entry which is preliminary data.</text>
</comment>
<dbReference type="Proteomes" id="UP000219286">
    <property type="component" value="Unassembled WGS sequence"/>
</dbReference>
<dbReference type="Pfam" id="PF00266">
    <property type="entry name" value="Aminotran_5"/>
    <property type="match status" value="1"/>
</dbReference>
<dbReference type="InterPro" id="IPR000192">
    <property type="entry name" value="Aminotrans_V_dom"/>
</dbReference>
<accession>A0A2H2ZGM4</accession>
<proteinExistence type="predicted"/>
<evidence type="ECO:0000313" key="3">
    <source>
        <dbReference type="Proteomes" id="UP000219286"/>
    </source>
</evidence>
<sequence length="407" mass="45926">MSFEDHQKEVRDKFPALQQGQVFFDNAGGSQTLGTVIDSIKDYLSSTNVQLGASYAVGKKSTSAYRAGYQAAAKYINADPDEIVFGSSTTQLFRNLSYALKFRPGDEIVVSRIDHEANIAPWVDLAERQNLVLKWWRTDLHPYLPQDQQLTFETLTPLLTEKTRMVTCTHASNILGTITDVRAIADVAHRFGALLCVDGVAYAPHRPVDVKEFGVDFYCFSWYKVYGPHISMLYASFSGQSYMRSLGHFFNPSATLEDKLGLAGGAYELVQSIPRVVEYLDRKWPAIISHEGSLQRVLLSFLKARRGITVYGQRAFEPFRRVATVSFSVDGWDSQALVEEVERRTIYAFRWGTFYSDRLVRETLGLSKDGVVRVSMVHYNTLEERSNESFMKAGRGHEASARFIELG</sequence>
<dbReference type="Gene3D" id="3.90.1150.10">
    <property type="entry name" value="Aspartate Aminotransferase, domain 1"/>
    <property type="match status" value="1"/>
</dbReference>
<protein>
    <submittedName>
        <fullName evidence="2">CsdB Selenocysteine lyase</fullName>
    </submittedName>
</protein>
<dbReference type="EMBL" id="LFMI01000655">
    <property type="protein sequence ID" value="OTA06009.1"/>
    <property type="molecule type" value="Genomic_DNA"/>
</dbReference>
<dbReference type="SUPFAM" id="SSF53383">
    <property type="entry name" value="PLP-dependent transferases"/>
    <property type="match status" value="1"/>
</dbReference>
<dbReference type="InterPro" id="IPR015424">
    <property type="entry name" value="PyrdxlP-dep_Trfase"/>
</dbReference>
<dbReference type="InterPro" id="IPR015421">
    <property type="entry name" value="PyrdxlP-dep_Trfase_major"/>
</dbReference>
<dbReference type="GO" id="GO:0016829">
    <property type="term" value="F:lyase activity"/>
    <property type="evidence" value="ECO:0007669"/>
    <property type="project" value="UniProtKB-KW"/>
</dbReference>
<dbReference type="PANTHER" id="PTHR43586">
    <property type="entry name" value="CYSTEINE DESULFURASE"/>
    <property type="match status" value="1"/>
</dbReference>
<dbReference type="PANTHER" id="PTHR43586:SF21">
    <property type="entry name" value="PYRIDOXAL PHOSPHATE (PLP)-DEPENDENT ASPARTATE AMINOTRANSFERASE SUPERFAMILY"/>
    <property type="match status" value="1"/>
</dbReference>
<dbReference type="Gene3D" id="3.40.640.10">
    <property type="entry name" value="Type I PLP-dependent aspartate aminotransferase-like (Major domain)"/>
    <property type="match status" value="1"/>
</dbReference>
<evidence type="ECO:0000313" key="2">
    <source>
        <dbReference type="EMBL" id="OTA06009.1"/>
    </source>
</evidence>
<keyword evidence="2" id="KW-0456">Lyase</keyword>
<gene>
    <name evidence="2" type="ORF">A9Z42_0067370</name>
</gene>
<name>A0A2H2ZGM4_TRIPA</name>
<dbReference type="InterPro" id="IPR015422">
    <property type="entry name" value="PyrdxlP-dep_Trfase_small"/>
</dbReference>
<keyword evidence="3" id="KW-1185">Reference proteome</keyword>
<evidence type="ECO:0000259" key="1">
    <source>
        <dbReference type="Pfam" id="PF00266"/>
    </source>
</evidence>
<feature type="domain" description="Aminotransferase class V" evidence="1">
    <location>
        <begin position="22"/>
        <end position="384"/>
    </location>
</feature>
<reference evidence="2 3" key="1">
    <citation type="journal article" date="2015" name="Genome Announc.">
        <title>Genome sequence and annotation of Trichoderma parareesei, the ancestor of the cellulase producer Trichoderma reesei.</title>
        <authorList>
            <person name="Yang D."/>
            <person name="Pomraning K."/>
            <person name="Kopchinskiy A."/>
            <person name="Karimi Aghcheh R."/>
            <person name="Atanasova L."/>
            <person name="Chenthamara K."/>
            <person name="Baker S.E."/>
            <person name="Zhang R."/>
            <person name="Shen Q."/>
            <person name="Freitag M."/>
            <person name="Kubicek C.P."/>
            <person name="Druzhinina I.S."/>
        </authorList>
    </citation>
    <scope>NUCLEOTIDE SEQUENCE [LARGE SCALE GENOMIC DNA]</scope>
    <source>
        <strain evidence="2 3">CBS 125925</strain>
    </source>
</reference>
<dbReference type="AlphaFoldDB" id="A0A2H2ZGM4"/>